<keyword evidence="1" id="KW-0805">Transcription regulation</keyword>
<keyword evidence="2 4" id="KW-0238">DNA-binding</keyword>
<name>A0ABW3T1Z8_9CAUL</name>
<gene>
    <name evidence="6" type="ORF">ACFQ27_03665</name>
</gene>
<keyword evidence="7" id="KW-1185">Reference proteome</keyword>
<evidence type="ECO:0000313" key="7">
    <source>
        <dbReference type="Proteomes" id="UP001597216"/>
    </source>
</evidence>
<dbReference type="Gene3D" id="1.10.10.60">
    <property type="entry name" value="Homeodomain-like"/>
    <property type="match status" value="1"/>
</dbReference>
<dbReference type="PANTHER" id="PTHR47506:SF7">
    <property type="entry name" value="TRANSCRIPTIONAL REGULATORY PROTEIN"/>
    <property type="match status" value="1"/>
</dbReference>
<reference evidence="7" key="1">
    <citation type="journal article" date="2019" name="Int. J. Syst. Evol. Microbiol.">
        <title>The Global Catalogue of Microorganisms (GCM) 10K type strain sequencing project: providing services to taxonomists for standard genome sequencing and annotation.</title>
        <authorList>
            <consortium name="The Broad Institute Genomics Platform"/>
            <consortium name="The Broad Institute Genome Sequencing Center for Infectious Disease"/>
            <person name="Wu L."/>
            <person name="Ma J."/>
        </authorList>
    </citation>
    <scope>NUCLEOTIDE SEQUENCE [LARGE SCALE GENOMIC DNA]</scope>
    <source>
        <strain evidence="7">CCUG 55074</strain>
    </source>
</reference>
<evidence type="ECO:0000256" key="1">
    <source>
        <dbReference type="ARBA" id="ARBA00023015"/>
    </source>
</evidence>
<dbReference type="Gene3D" id="1.10.357.10">
    <property type="entry name" value="Tetracycline Repressor, domain 2"/>
    <property type="match status" value="1"/>
</dbReference>
<proteinExistence type="predicted"/>
<sequence>MGHSQAEKAQSRERILAEAARQVRSDGLESVSVGALMKSAGLTHGGFYGHFENRQALLTEALERALEDGEAKAQDPSLSFEDMVRGYLSRSHRDGRDSGCGVAALVCDAARADEPARAVMSDHVDSFIATLARTLDGDEERAMLAVSALVGGLALSRVMTDPARSDLMLKAVRRGLSALANDGMAEPT</sequence>
<protein>
    <submittedName>
        <fullName evidence="6">TetR/AcrR family transcriptional regulator</fullName>
    </submittedName>
</protein>
<dbReference type="SUPFAM" id="SSF46689">
    <property type="entry name" value="Homeodomain-like"/>
    <property type="match status" value="1"/>
</dbReference>
<evidence type="ECO:0000256" key="2">
    <source>
        <dbReference type="ARBA" id="ARBA00023125"/>
    </source>
</evidence>
<dbReference type="Pfam" id="PF00440">
    <property type="entry name" value="TetR_N"/>
    <property type="match status" value="1"/>
</dbReference>
<evidence type="ECO:0000313" key="6">
    <source>
        <dbReference type="EMBL" id="MFD1189665.1"/>
    </source>
</evidence>
<keyword evidence="3" id="KW-0804">Transcription</keyword>
<dbReference type="InterPro" id="IPR001647">
    <property type="entry name" value="HTH_TetR"/>
</dbReference>
<comment type="caution">
    <text evidence="6">The sequence shown here is derived from an EMBL/GenBank/DDBJ whole genome shotgun (WGS) entry which is preliminary data.</text>
</comment>
<dbReference type="SUPFAM" id="SSF48498">
    <property type="entry name" value="Tetracyclin repressor-like, C-terminal domain"/>
    <property type="match status" value="1"/>
</dbReference>
<dbReference type="InterPro" id="IPR036271">
    <property type="entry name" value="Tet_transcr_reg_TetR-rel_C_sf"/>
</dbReference>
<dbReference type="EMBL" id="JBHTLQ010000006">
    <property type="protein sequence ID" value="MFD1189665.1"/>
    <property type="molecule type" value="Genomic_DNA"/>
</dbReference>
<evidence type="ECO:0000256" key="3">
    <source>
        <dbReference type="ARBA" id="ARBA00023163"/>
    </source>
</evidence>
<organism evidence="6 7">
    <name type="scientific">Phenylobacterium conjunctum</name>
    <dbReference type="NCBI Taxonomy" id="1298959"/>
    <lineage>
        <taxon>Bacteria</taxon>
        <taxon>Pseudomonadati</taxon>
        <taxon>Pseudomonadota</taxon>
        <taxon>Alphaproteobacteria</taxon>
        <taxon>Caulobacterales</taxon>
        <taxon>Caulobacteraceae</taxon>
        <taxon>Phenylobacterium</taxon>
    </lineage>
</organism>
<dbReference type="RefSeq" id="WP_374346177.1">
    <property type="nucleotide sequence ID" value="NZ_JBHTLQ010000006.1"/>
</dbReference>
<feature type="domain" description="HTH tetR-type" evidence="5">
    <location>
        <begin position="9"/>
        <end position="69"/>
    </location>
</feature>
<dbReference type="PROSITE" id="PS50977">
    <property type="entry name" value="HTH_TETR_2"/>
    <property type="match status" value="1"/>
</dbReference>
<evidence type="ECO:0000259" key="5">
    <source>
        <dbReference type="PROSITE" id="PS50977"/>
    </source>
</evidence>
<dbReference type="InterPro" id="IPR009057">
    <property type="entry name" value="Homeodomain-like_sf"/>
</dbReference>
<accession>A0ABW3T1Z8</accession>
<feature type="DNA-binding region" description="H-T-H motif" evidence="4">
    <location>
        <begin position="32"/>
        <end position="51"/>
    </location>
</feature>
<evidence type="ECO:0000256" key="4">
    <source>
        <dbReference type="PROSITE-ProRule" id="PRU00335"/>
    </source>
</evidence>
<dbReference type="Proteomes" id="UP001597216">
    <property type="component" value="Unassembled WGS sequence"/>
</dbReference>
<dbReference type="PANTHER" id="PTHR47506">
    <property type="entry name" value="TRANSCRIPTIONAL REGULATORY PROTEIN"/>
    <property type="match status" value="1"/>
</dbReference>